<organism evidence="8 9">
    <name type="scientific">Kribbella koreensis</name>
    <dbReference type="NCBI Taxonomy" id="57909"/>
    <lineage>
        <taxon>Bacteria</taxon>
        <taxon>Bacillati</taxon>
        <taxon>Actinomycetota</taxon>
        <taxon>Actinomycetes</taxon>
        <taxon>Propionibacteriales</taxon>
        <taxon>Kribbellaceae</taxon>
        <taxon>Kribbella</taxon>
    </lineage>
</organism>
<feature type="transmembrane region" description="Helical" evidence="6">
    <location>
        <begin position="301"/>
        <end position="328"/>
    </location>
</feature>
<evidence type="ECO:0000256" key="2">
    <source>
        <dbReference type="ARBA" id="ARBA00022692"/>
    </source>
</evidence>
<feature type="transmembrane region" description="Helical" evidence="6">
    <location>
        <begin position="469"/>
        <end position="487"/>
    </location>
</feature>
<evidence type="ECO:0000256" key="4">
    <source>
        <dbReference type="ARBA" id="ARBA00023136"/>
    </source>
</evidence>
<sequence length="495" mass="50488">MTETAQSPTAHGAANPTAAGGAGVAAAPPTPRTGRASVLSGAGLLALLLCAALPILDFFIVNVALPSMGRELRAGPALLELVVAGYGVAFAVLLVLGGRLGDTFGRRRLLLIAMTAFTLSSIACGLAPNAAVLVGARILQGASAALLNPQVLATLHATTSGDRRNRALSLYGAMAGLAMVAGQILGGLLVAADIGGAGWRAVFLVNGPVGVIAFILAWRTVPATRSDRPAPVDLAGTALLAITLTALLVPLSEGRAAGWPLWSWLCLAACPIAAVALLFVERRQEHAGRLPLLPPSLFGFGGVRLGLGLIVPFSINFGGFMFVMAIALQQGLRFGPVQAGLTLAPLAVTHLLASLVSPRLIGRFGSRVIQVAASIHLIALVVLGVTVLRGWPDLTALDFAPALALWGVASGSQIPVFFRIVLADLPADRAGIGSGVLVTFQQASFALGAAVIGTLFLSLETAQGDPGKALAETVAALAALVLLTLTLSTRLPRRL</sequence>
<feature type="compositionally biased region" description="Low complexity" evidence="5">
    <location>
        <begin position="8"/>
        <end position="28"/>
    </location>
</feature>
<evidence type="ECO:0000313" key="9">
    <source>
        <dbReference type="Proteomes" id="UP001500542"/>
    </source>
</evidence>
<feature type="transmembrane region" description="Helical" evidence="6">
    <location>
        <begin position="170"/>
        <end position="191"/>
    </location>
</feature>
<dbReference type="PROSITE" id="PS50850">
    <property type="entry name" value="MFS"/>
    <property type="match status" value="1"/>
</dbReference>
<feature type="transmembrane region" description="Helical" evidence="6">
    <location>
        <begin position="77"/>
        <end position="97"/>
    </location>
</feature>
<gene>
    <name evidence="8" type="ORF">GCM10009554_07180</name>
</gene>
<feature type="domain" description="Major facilitator superfamily (MFS) profile" evidence="7">
    <location>
        <begin position="43"/>
        <end position="490"/>
    </location>
</feature>
<comment type="caution">
    <text evidence="8">The sequence shown here is derived from an EMBL/GenBank/DDBJ whole genome shotgun (WGS) entry which is preliminary data.</text>
</comment>
<dbReference type="InterPro" id="IPR036259">
    <property type="entry name" value="MFS_trans_sf"/>
</dbReference>
<dbReference type="SUPFAM" id="SSF103473">
    <property type="entry name" value="MFS general substrate transporter"/>
    <property type="match status" value="1"/>
</dbReference>
<keyword evidence="2 6" id="KW-0812">Transmembrane</keyword>
<dbReference type="InterPro" id="IPR020846">
    <property type="entry name" value="MFS_dom"/>
</dbReference>
<feature type="transmembrane region" description="Helical" evidence="6">
    <location>
        <begin position="197"/>
        <end position="218"/>
    </location>
</feature>
<comment type="subcellular location">
    <subcellularLocation>
        <location evidence="1">Cell membrane</location>
        <topology evidence="1">Multi-pass membrane protein</topology>
    </subcellularLocation>
</comment>
<dbReference type="RefSeq" id="WP_343964710.1">
    <property type="nucleotide sequence ID" value="NZ_BAAAHK010000002.1"/>
</dbReference>
<dbReference type="EMBL" id="BAAAHK010000002">
    <property type="protein sequence ID" value="GAA0926763.1"/>
    <property type="molecule type" value="Genomic_DNA"/>
</dbReference>
<feature type="region of interest" description="Disordered" evidence="5">
    <location>
        <begin position="1"/>
        <end position="28"/>
    </location>
</feature>
<evidence type="ECO:0000256" key="5">
    <source>
        <dbReference type="SAM" id="MobiDB-lite"/>
    </source>
</evidence>
<dbReference type="PANTHER" id="PTHR42718">
    <property type="entry name" value="MAJOR FACILITATOR SUPERFAMILY MULTIDRUG TRANSPORTER MFSC"/>
    <property type="match status" value="1"/>
</dbReference>
<keyword evidence="4 6" id="KW-0472">Membrane</keyword>
<dbReference type="PANTHER" id="PTHR42718:SF39">
    <property type="entry name" value="ACTINORHODIN TRANSPORTER-RELATED"/>
    <property type="match status" value="1"/>
</dbReference>
<feature type="transmembrane region" description="Helical" evidence="6">
    <location>
        <begin position="230"/>
        <end position="249"/>
    </location>
</feature>
<feature type="transmembrane region" description="Helical" evidence="6">
    <location>
        <begin position="368"/>
        <end position="391"/>
    </location>
</feature>
<evidence type="ECO:0000256" key="3">
    <source>
        <dbReference type="ARBA" id="ARBA00022989"/>
    </source>
</evidence>
<dbReference type="InterPro" id="IPR011701">
    <property type="entry name" value="MFS"/>
</dbReference>
<dbReference type="CDD" id="cd17321">
    <property type="entry name" value="MFS_MMR_MDR_like"/>
    <property type="match status" value="1"/>
</dbReference>
<proteinExistence type="predicted"/>
<evidence type="ECO:0000313" key="8">
    <source>
        <dbReference type="EMBL" id="GAA0926763.1"/>
    </source>
</evidence>
<feature type="transmembrane region" description="Helical" evidence="6">
    <location>
        <begin position="434"/>
        <end position="457"/>
    </location>
</feature>
<dbReference type="Gene3D" id="1.20.1720.10">
    <property type="entry name" value="Multidrug resistance protein D"/>
    <property type="match status" value="1"/>
</dbReference>
<keyword evidence="3 6" id="KW-1133">Transmembrane helix</keyword>
<name>A0ABN1PF42_9ACTN</name>
<dbReference type="Proteomes" id="UP001500542">
    <property type="component" value="Unassembled WGS sequence"/>
</dbReference>
<evidence type="ECO:0000259" key="7">
    <source>
        <dbReference type="PROSITE" id="PS50850"/>
    </source>
</evidence>
<feature type="transmembrane region" description="Helical" evidence="6">
    <location>
        <begin position="334"/>
        <end position="356"/>
    </location>
</feature>
<feature type="transmembrane region" description="Helical" evidence="6">
    <location>
        <begin position="261"/>
        <end position="280"/>
    </location>
</feature>
<accession>A0ABN1PF42</accession>
<keyword evidence="9" id="KW-1185">Reference proteome</keyword>
<protein>
    <submittedName>
        <fullName evidence="8">MFS transporter</fullName>
    </submittedName>
</protein>
<dbReference type="Gene3D" id="1.20.1250.20">
    <property type="entry name" value="MFS general substrate transporter like domains"/>
    <property type="match status" value="1"/>
</dbReference>
<reference evidence="8 9" key="1">
    <citation type="journal article" date="2019" name="Int. J. Syst. Evol. Microbiol.">
        <title>The Global Catalogue of Microorganisms (GCM) 10K type strain sequencing project: providing services to taxonomists for standard genome sequencing and annotation.</title>
        <authorList>
            <consortium name="The Broad Institute Genomics Platform"/>
            <consortium name="The Broad Institute Genome Sequencing Center for Infectious Disease"/>
            <person name="Wu L."/>
            <person name="Ma J."/>
        </authorList>
    </citation>
    <scope>NUCLEOTIDE SEQUENCE [LARGE SCALE GENOMIC DNA]</scope>
    <source>
        <strain evidence="8 9">JCM 10977</strain>
    </source>
</reference>
<evidence type="ECO:0000256" key="1">
    <source>
        <dbReference type="ARBA" id="ARBA00004651"/>
    </source>
</evidence>
<feature type="transmembrane region" description="Helical" evidence="6">
    <location>
        <begin position="42"/>
        <end position="65"/>
    </location>
</feature>
<dbReference type="Pfam" id="PF07690">
    <property type="entry name" value="MFS_1"/>
    <property type="match status" value="1"/>
</dbReference>
<feature type="transmembrane region" description="Helical" evidence="6">
    <location>
        <begin position="403"/>
        <end position="422"/>
    </location>
</feature>
<evidence type="ECO:0000256" key="6">
    <source>
        <dbReference type="SAM" id="Phobius"/>
    </source>
</evidence>